<keyword evidence="1" id="KW-0732">Signal</keyword>
<gene>
    <name evidence="2" type="ORF">PMAYCL1PPCAC_04876</name>
    <name evidence="3" type="ORF">PMAYCL1PPCAC_04882</name>
</gene>
<dbReference type="EMBL" id="BTRK01000002">
    <property type="protein sequence ID" value="GMR34681.1"/>
    <property type="molecule type" value="Genomic_DNA"/>
</dbReference>
<sequence length="143" mass="15939">MRMRIVTAISVLFSACEGFDAYSAKHPSESLGEAYKVDLQSELNALLQEVHPALFFRPDTKSENLIDDAELNDVSDVGDITRHELVDDSTAPIKSYESRVDESDAVKLEGGANESILPTTTARLIVFAKKRRRPTIVFPREDK</sequence>
<feature type="chain" id="PRO_5044710145" evidence="1">
    <location>
        <begin position="19"/>
        <end position="143"/>
    </location>
</feature>
<dbReference type="Proteomes" id="UP001328107">
    <property type="component" value="Unassembled WGS sequence"/>
</dbReference>
<evidence type="ECO:0000313" key="2">
    <source>
        <dbReference type="EMBL" id="GMR34681.1"/>
    </source>
</evidence>
<evidence type="ECO:0000313" key="4">
    <source>
        <dbReference type="Proteomes" id="UP001328107"/>
    </source>
</evidence>
<dbReference type="AlphaFoldDB" id="A0AAN4Z5X6"/>
<comment type="caution">
    <text evidence="2">The sequence shown here is derived from an EMBL/GenBank/DDBJ whole genome shotgun (WGS) entry which is preliminary data.</text>
</comment>
<dbReference type="PROSITE" id="PS51257">
    <property type="entry name" value="PROKAR_LIPOPROTEIN"/>
    <property type="match status" value="1"/>
</dbReference>
<feature type="non-terminal residue" evidence="2">
    <location>
        <position position="143"/>
    </location>
</feature>
<evidence type="ECO:0000256" key="1">
    <source>
        <dbReference type="SAM" id="SignalP"/>
    </source>
</evidence>
<reference evidence="4" key="1">
    <citation type="submission" date="2022-10" db="EMBL/GenBank/DDBJ databases">
        <title>Genome assembly of Pristionchus species.</title>
        <authorList>
            <person name="Yoshida K."/>
            <person name="Sommer R.J."/>
        </authorList>
    </citation>
    <scope>NUCLEOTIDE SEQUENCE [LARGE SCALE GENOMIC DNA]</scope>
    <source>
        <strain evidence="3 4">RS5460</strain>
    </source>
</reference>
<keyword evidence="4" id="KW-1185">Reference proteome</keyword>
<dbReference type="EMBL" id="BTRK01000002">
    <property type="protein sequence ID" value="GMR34687.1"/>
    <property type="molecule type" value="Genomic_DNA"/>
</dbReference>
<accession>A0AAN4Z5X6</accession>
<feature type="signal peptide" evidence="1">
    <location>
        <begin position="1"/>
        <end position="18"/>
    </location>
</feature>
<evidence type="ECO:0000313" key="3">
    <source>
        <dbReference type="EMBL" id="GMR34687.1"/>
    </source>
</evidence>
<proteinExistence type="predicted"/>
<name>A0AAN4Z5X6_9BILA</name>
<reference evidence="2" key="2">
    <citation type="submission" date="2023-06" db="EMBL/GenBank/DDBJ databases">
        <title>Genome assembly of Pristionchus species.</title>
        <authorList>
            <person name="Yoshida K."/>
            <person name="Sommer R.J."/>
        </authorList>
    </citation>
    <scope>NUCLEOTIDE SEQUENCE</scope>
    <source>
        <strain evidence="2 4">RS5460</strain>
    </source>
</reference>
<organism evidence="2 4">
    <name type="scientific">Pristionchus mayeri</name>
    <dbReference type="NCBI Taxonomy" id="1317129"/>
    <lineage>
        <taxon>Eukaryota</taxon>
        <taxon>Metazoa</taxon>
        <taxon>Ecdysozoa</taxon>
        <taxon>Nematoda</taxon>
        <taxon>Chromadorea</taxon>
        <taxon>Rhabditida</taxon>
        <taxon>Rhabditina</taxon>
        <taxon>Diplogasteromorpha</taxon>
        <taxon>Diplogasteroidea</taxon>
        <taxon>Neodiplogasteridae</taxon>
        <taxon>Pristionchus</taxon>
    </lineage>
</organism>
<protein>
    <submittedName>
        <fullName evidence="2">Uncharacterized protein</fullName>
    </submittedName>
</protein>